<dbReference type="Pfam" id="PF21268">
    <property type="entry name" value="Helic-prim_T7_N"/>
    <property type="match status" value="1"/>
</dbReference>
<dbReference type="PANTHER" id="PTHR12873:SF0">
    <property type="entry name" value="TWINKLE MTDNA HELICASE"/>
    <property type="match status" value="1"/>
</dbReference>
<dbReference type="SUPFAM" id="SSF57783">
    <property type="entry name" value="Zinc beta-ribbon"/>
    <property type="match status" value="1"/>
</dbReference>
<feature type="binding site" evidence="1">
    <location>
        <position position="14"/>
    </location>
    <ligand>
        <name>Zn(2+)</name>
        <dbReference type="ChEBI" id="CHEBI:29105"/>
    </ligand>
</feature>
<dbReference type="Gene3D" id="3.40.50.300">
    <property type="entry name" value="P-loop containing nucleotide triphosphate hydrolases"/>
    <property type="match status" value="1"/>
</dbReference>
<comment type="subunit">
    <text evidence="1">Homohexamer. Assembles as a hexamer onto linear or circular ssDNA in the presence of ATP or dTTP. Interacts (via C-terminus) with the viral DNA polymerase that is bound to DNA; this interaction is essential to initiate leading-strand DNA synthesis. The priming complex consists of 2 DNA polymerases and 1 helicase-primase hexamer that assemble on the DNA template. Interacts with the single-stranded DNA-binding protein. Part of the replicase complex that includes the DNA polymerase, the primase/helicase and the single-stranded DNA binding protein.</text>
</comment>
<dbReference type="EMBL" id="BK016189">
    <property type="protein sequence ID" value="DAG01212.1"/>
    <property type="molecule type" value="Genomic_DNA"/>
</dbReference>
<dbReference type="Pfam" id="PF13155">
    <property type="entry name" value="Toprim_2"/>
    <property type="match status" value="1"/>
</dbReference>
<keyword evidence="1" id="KW-0378">Hydrolase</keyword>
<dbReference type="GO" id="GO:0016787">
    <property type="term" value="F:hydrolase activity"/>
    <property type="evidence" value="ECO:0007669"/>
    <property type="project" value="UniProtKB-KW"/>
</dbReference>
<feature type="zinc finger region" description="C4-like; zinc ribbon fold" evidence="1">
    <location>
        <begin position="11"/>
        <end position="33"/>
    </location>
</feature>
<dbReference type="InterPro" id="IPR048774">
    <property type="entry name" value="Helic-prim_T7_N"/>
</dbReference>
<keyword evidence="1" id="KW-0479">Metal-binding</keyword>
<dbReference type="GO" id="GO:0003697">
    <property type="term" value="F:single-stranded DNA binding"/>
    <property type="evidence" value="ECO:0007669"/>
    <property type="project" value="InterPro"/>
</dbReference>
<comment type="domain">
    <text evidence="1">The N-terminus zinc finger domain is essential for delivering the primed DNA template to the DNA polymerase. The central core domain contains the primase activity. The C-terminus region is responsible for the helicase activity and binds 1 Mg(2+)-dTTP.</text>
</comment>
<dbReference type="GO" id="GO:0043139">
    <property type="term" value="F:5'-3' DNA helicase activity"/>
    <property type="evidence" value="ECO:0007669"/>
    <property type="project" value="InterPro"/>
</dbReference>
<feature type="binding site" evidence="1">
    <location>
        <position position="142"/>
    </location>
    <ligand>
        <name>Mg(2+)</name>
        <dbReference type="ChEBI" id="CHEBI:18420"/>
        <label>1</label>
        <note>catalytic</note>
    </ligand>
</feature>
<dbReference type="InterPro" id="IPR046394">
    <property type="entry name" value="Helic_Prim_T7"/>
</dbReference>
<dbReference type="PANTHER" id="PTHR12873">
    <property type="entry name" value="T7-LIKE MITOCHONDRIAL DNA HELICASE"/>
    <property type="match status" value="1"/>
</dbReference>
<reference evidence="3" key="1">
    <citation type="journal article" date="2021" name="Proc. Natl. Acad. Sci. U.S.A.">
        <title>A Catalog of Tens of Thousands of Viruses from Human Metagenomes Reveals Hidden Associations with Chronic Diseases.</title>
        <authorList>
            <person name="Tisza M.J."/>
            <person name="Buck C.B."/>
        </authorList>
    </citation>
    <scope>NUCLEOTIDE SEQUENCE</scope>
    <source>
        <strain evidence="3">CtVfb8</strain>
    </source>
</reference>
<dbReference type="GO" id="GO:0003899">
    <property type="term" value="F:DNA-directed RNA polymerase activity"/>
    <property type="evidence" value="ECO:0007669"/>
    <property type="project" value="UniProtKB-UniRule"/>
</dbReference>
<dbReference type="SMART" id="SM00778">
    <property type="entry name" value="Prim_Zn_Ribbon"/>
    <property type="match status" value="1"/>
</dbReference>
<feature type="binding site" evidence="1">
    <location>
        <position position="33"/>
    </location>
    <ligand>
        <name>Zn(2+)</name>
        <dbReference type="ChEBI" id="CHEBI:29105"/>
    </ligand>
</feature>
<dbReference type="GO" id="GO:0039693">
    <property type="term" value="P:viral DNA genome replication"/>
    <property type="evidence" value="ECO:0007669"/>
    <property type="project" value="UniProtKB-UniRule"/>
</dbReference>
<feature type="binding site" evidence="1">
    <location>
        <position position="222"/>
    </location>
    <ligand>
        <name>Mg(2+)</name>
        <dbReference type="ChEBI" id="CHEBI:18420"/>
        <label>2</label>
    </ligand>
</feature>
<feature type="site" description="dTTP/dATP binding" evidence="1">
    <location>
        <position position="449"/>
    </location>
</feature>
<keyword evidence="1" id="KW-0067">ATP-binding</keyword>
<dbReference type="InterPro" id="IPR034154">
    <property type="entry name" value="TOPRIM_DnaG/twinkle"/>
</dbReference>
<evidence type="ECO:0000313" key="3">
    <source>
        <dbReference type="EMBL" id="DAG01212.1"/>
    </source>
</evidence>
<evidence type="ECO:0000256" key="1">
    <source>
        <dbReference type="HAMAP-Rule" id="MF_04154"/>
    </source>
</evidence>
<keyword evidence="1" id="KW-1194">Viral DNA replication</keyword>
<keyword evidence="1" id="KW-0639">Primosome</keyword>
<dbReference type="GO" id="GO:0006269">
    <property type="term" value="P:DNA replication, synthesis of primer"/>
    <property type="evidence" value="ECO:0007669"/>
    <property type="project" value="UniProtKB-KW"/>
</dbReference>
<dbReference type="InterPro" id="IPR007694">
    <property type="entry name" value="DNA_helicase_DnaB-like_C"/>
</dbReference>
<dbReference type="CDD" id="cd01029">
    <property type="entry name" value="TOPRIM_primases"/>
    <property type="match status" value="1"/>
</dbReference>
<organism evidence="3">
    <name type="scientific">Caudovirales sp. ctVfb8</name>
    <dbReference type="NCBI Taxonomy" id="2825766"/>
    <lineage>
        <taxon>Viruses</taxon>
        <taxon>Duplodnaviria</taxon>
        <taxon>Heunggongvirae</taxon>
        <taxon>Uroviricota</taxon>
        <taxon>Caudoviricetes</taxon>
    </lineage>
</organism>
<dbReference type="InterPro" id="IPR027032">
    <property type="entry name" value="Twinkle-like"/>
</dbReference>
<evidence type="ECO:0000259" key="2">
    <source>
        <dbReference type="PROSITE" id="PS51199"/>
    </source>
</evidence>
<keyword evidence="1" id="KW-0548">Nucleotidyltransferase</keyword>
<feature type="domain" description="SF4 helicase" evidence="2">
    <location>
        <begin position="264"/>
        <end position="531"/>
    </location>
</feature>
<comment type="function">
    <text evidence="1">ATP-dependent DNA helicase and primase essential for viral DNA replication and recombination. The helicase moves 5' -&gt; 3' on the lagging strand template, unwinding the DNA duplex ahead of the leading strand polymerase at the replication fork and generating ssDNA for both leading and lagging strand synthesis. ATP or dTTP hydrolysis propels each helicase domain to translocate sequentially along DNA. Mediates strand transfer when a joint molecule is available and participates in recombinational DNA repair through its role in strand exchange. Primase activity synthesizes short RNA primers at the sequence 5'-GTC-3' on the lagging strand that the polymerase elongates using dNTPs and providing the primase is still present.</text>
</comment>
<dbReference type="InterPro" id="IPR027417">
    <property type="entry name" value="P-loop_NTPase"/>
</dbReference>
<keyword evidence="1" id="KW-0511">Multifunctional enzyme</keyword>
<feature type="site" description="dTTP/dATP binding" evidence="1">
    <location>
        <position position="505"/>
    </location>
</feature>
<feature type="binding site" evidence="1">
    <location>
        <position position="11"/>
    </location>
    <ligand>
        <name>Zn(2+)</name>
        <dbReference type="ChEBI" id="CHEBI:29105"/>
    </ligand>
</feature>
<proteinExistence type="inferred from homology"/>
<keyword evidence="1" id="KW-0808">Transferase</keyword>
<dbReference type="GO" id="GO:0005524">
    <property type="term" value="F:ATP binding"/>
    <property type="evidence" value="ECO:0007669"/>
    <property type="project" value="UniProtKB-UniRule"/>
</dbReference>
<dbReference type="HAMAP" id="MF_04154">
    <property type="entry name" value="Helic_Prim_T7"/>
    <property type="match status" value="1"/>
</dbReference>
<protein>
    <recommendedName>
        <fullName evidence="1">DNA helicase/primase</fullName>
        <ecNumber evidence="1">2.7.7.-</ecNumber>
        <ecNumber evidence="1">3.6.4.12</ecNumber>
    </recommendedName>
</protein>
<dbReference type="Pfam" id="PF03796">
    <property type="entry name" value="DnaB_C"/>
    <property type="match status" value="1"/>
</dbReference>
<feature type="site" description="dTTP/dATP binding" evidence="1">
    <location>
        <position position="344"/>
    </location>
</feature>
<dbReference type="EC" id="3.6.4.12" evidence="1"/>
<dbReference type="Gene3D" id="2.20.25.180">
    <property type="match status" value="1"/>
</dbReference>
<dbReference type="Gene3D" id="3.40.1360.10">
    <property type="match status" value="1"/>
</dbReference>
<feature type="site" description="dTTP/dATP binding" evidence="1">
    <location>
        <position position="487"/>
    </location>
</feature>
<keyword evidence="1" id="KW-0235">DNA replication</keyword>
<dbReference type="InterPro" id="IPR013237">
    <property type="entry name" value="Phage_T7_Gp4_N"/>
</dbReference>
<dbReference type="GO" id="GO:0008270">
    <property type="term" value="F:zinc ion binding"/>
    <property type="evidence" value="ECO:0007669"/>
    <property type="project" value="UniProtKB-UniRule"/>
</dbReference>
<feature type="binding site" evidence="1">
    <location>
        <position position="192"/>
    </location>
    <ligand>
        <name>Mg(2+)</name>
        <dbReference type="ChEBI" id="CHEBI:18420"/>
        <label>1</label>
        <note>catalytic</note>
    </ligand>
</feature>
<keyword evidence="1" id="KW-0347">Helicase</keyword>
<feature type="binding site" evidence="1">
    <location>
        <begin position="295"/>
        <end position="302"/>
    </location>
    <ligand>
        <name>ATP</name>
        <dbReference type="ChEBI" id="CHEBI:30616"/>
    </ligand>
</feature>
<dbReference type="SMART" id="SM00493">
    <property type="entry name" value="TOPRIM"/>
    <property type="match status" value="1"/>
</dbReference>
<dbReference type="SUPFAM" id="SSF56731">
    <property type="entry name" value="DNA primase core"/>
    <property type="match status" value="1"/>
</dbReference>
<dbReference type="EC" id="2.7.7.-" evidence="1"/>
<name>A0A8S5V3E5_9CAUD</name>
<sequence length="541" mass="59177">MESTFLHHEPCPNCGSSDALAVFSDGHKYCYSCTTYFRPDGSLDKPKGVKMSASNMIPLEELQISALPARGITKDTCTKLKYFVGEYKGNPCQVACYYDDKGSLVGQKLRFPDKSFAVLGKISGCLYGSQLWSSGKKLVITEGEIDALSVSQMQGNKWPVVSIPNGAQAARKAIEANLEYLNNFEEIILMFDMDDPGRKACEDCAKILPVGKAYIANLPLKDPNECLKAGRSGDLVSAIWNAKPYRPDGIVSGQDLYEKCVEGLDSLKDSVAYPFQALQSKTNGARHGELYVITSGSGMGKSTLLRELEYFFGVSKGETCGVVALEESTAKTGLELMSIFLNRRLIISVDPDSVSKEELKSAFDVTIGNGKFFLYDHFGSLDSGNLLSKLRYMIVALGCKRIFLDHISIVVSGMDNSDDGGERKAIDKLMTNLRSLVEETGCTMYVVSHLKRPDKKGHEEGAQVSLSQLRGSGAIAQLADMVIGLERNQQGDNPNVMAIRVLKNRFSGLTGIGGYLYYDPETGRLKDYDCPFEDGLGDCPF</sequence>
<dbReference type="Gene3D" id="2.20.25.10">
    <property type="match status" value="1"/>
</dbReference>
<keyword evidence="1" id="KW-0460">Magnesium</keyword>
<dbReference type="SUPFAM" id="SSF52540">
    <property type="entry name" value="P-loop containing nucleoside triphosphate hydrolases"/>
    <property type="match status" value="1"/>
</dbReference>
<keyword evidence="1" id="KW-0547">Nucleotide-binding</keyword>
<keyword evidence="1" id="KW-0862">Zinc</keyword>
<feature type="site" description="dTTP/dATP binding" evidence="1">
    <location>
        <position position="518"/>
    </location>
</feature>
<keyword evidence="1" id="KW-0863">Zinc-finger</keyword>
<accession>A0A8S5V3E5</accession>
<dbReference type="InterPro" id="IPR006171">
    <property type="entry name" value="TOPRIM_dom"/>
</dbReference>
<comment type="caution">
    <text evidence="1">Lacks conserved residue(s) required for the propagation of feature annotation.</text>
</comment>
<dbReference type="CDD" id="cd19483">
    <property type="entry name" value="RecA-like_Gp4D_helicase"/>
    <property type="match status" value="1"/>
</dbReference>
<comment type="catalytic activity">
    <reaction evidence="1">
        <text>ATP + H2O = ADP + phosphate + H(+)</text>
        <dbReference type="Rhea" id="RHEA:13065"/>
        <dbReference type="ChEBI" id="CHEBI:15377"/>
        <dbReference type="ChEBI" id="CHEBI:15378"/>
        <dbReference type="ChEBI" id="CHEBI:30616"/>
        <dbReference type="ChEBI" id="CHEBI:43474"/>
        <dbReference type="ChEBI" id="CHEBI:456216"/>
        <dbReference type="EC" id="3.6.4.12"/>
    </reaction>
</comment>
<feature type="binding site" evidence="1">
    <location>
        <position position="30"/>
    </location>
    <ligand>
        <name>Zn(2+)</name>
        <dbReference type="ChEBI" id="CHEBI:29105"/>
    </ligand>
</feature>
<comment type="similarity">
    <text evidence="1">Belongs to the Teseptimavirus DNA helicase/primase family.</text>
</comment>
<comment type="cofactor">
    <cofactor evidence="1">
        <name>Mg(2+)</name>
        <dbReference type="ChEBI" id="CHEBI:18420"/>
    </cofactor>
    <text evidence="1">Binds 2 Mg(2+), one of which is catalytic.</text>
</comment>
<dbReference type="PROSITE" id="PS51199">
    <property type="entry name" value="SF4_HELICASE"/>
    <property type="match status" value="1"/>
</dbReference>